<feature type="transmembrane region" description="Helical" evidence="6">
    <location>
        <begin position="143"/>
        <end position="165"/>
    </location>
</feature>
<protein>
    <submittedName>
        <fullName evidence="8">DedA family protein</fullName>
    </submittedName>
</protein>
<feature type="transmembrane region" description="Helical" evidence="6">
    <location>
        <begin position="12"/>
        <end position="37"/>
    </location>
</feature>
<name>A0A4V6I2H3_9HELI</name>
<keyword evidence="3 6" id="KW-0812">Transmembrane</keyword>
<keyword evidence="2" id="KW-1003">Cell membrane</keyword>
<evidence type="ECO:0000259" key="7">
    <source>
        <dbReference type="Pfam" id="PF09335"/>
    </source>
</evidence>
<comment type="caution">
    <text evidence="8">The sequence shown here is derived from an EMBL/GenBank/DDBJ whole genome shotgun (WGS) entry which is preliminary data.</text>
</comment>
<evidence type="ECO:0000313" key="9">
    <source>
        <dbReference type="Proteomes" id="UP000029733"/>
    </source>
</evidence>
<dbReference type="InterPro" id="IPR032816">
    <property type="entry name" value="VTT_dom"/>
</dbReference>
<dbReference type="AlphaFoldDB" id="A0A4V6I2H3"/>
<evidence type="ECO:0000256" key="5">
    <source>
        <dbReference type="ARBA" id="ARBA00023136"/>
    </source>
</evidence>
<accession>A0A4V6I2H3</accession>
<dbReference type="Pfam" id="PF09335">
    <property type="entry name" value="VTT_dom"/>
    <property type="match status" value="1"/>
</dbReference>
<keyword evidence="5 6" id="KW-0472">Membrane</keyword>
<dbReference type="STRING" id="1677920.LS71_07145"/>
<keyword evidence="4 6" id="KW-1133">Transmembrane helix</keyword>
<dbReference type="EMBL" id="JRPR02000005">
    <property type="protein sequence ID" value="TLD96212.1"/>
    <property type="molecule type" value="Genomic_DNA"/>
</dbReference>
<evidence type="ECO:0000256" key="6">
    <source>
        <dbReference type="SAM" id="Phobius"/>
    </source>
</evidence>
<dbReference type="Proteomes" id="UP000029733">
    <property type="component" value="Unassembled WGS sequence"/>
</dbReference>
<proteinExistence type="predicted"/>
<gene>
    <name evidence="8" type="ORF">LS71_007005</name>
</gene>
<dbReference type="PANTHER" id="PTHR42709">
    <property type="entry name" value="ALKALINE PHOSPHATASE LIKE PROTEIN"/>
    <property type="match status" value="1"/>
</dbReference>
<sequence length="227" mass="24877">MGELLGNAISAIVEVVGALGYTGIFVMMFLESSFVPFPSEVVMIPAGYLVSQGEMNAIIAVLCGICGSLAGALLNYYLALKLGRAFLVRYGKYVFFTESTMQKMEDFFVKHGPISTFIGRLITVVRQYISLPAGLARMNLAKFCFYTSLGAGIWVIILTFIGYYIGELLHVGMSVDSIVHAFTSSAPTAAEIELKNIVKQAGFYTLGFVAVCLVGYIIYWQYKKRKA</sequence>
<dbReference type="RefSeq" id="WP_034355798.1">
    <property type="nucleotide sequence ID" value="NZ_JRPR02000005.1"/>
</dbReference>
<feature type="transmembrane region" description="Helical" evidence="6">
    <location>
        <begin position="201"/>
        <end position="222"/>
    </location>
</feature>
<evidence type="ECO:0000256" key="1">
    <source>
        <dbReference type="ARBA" id="ARBA00004651"/>
    </source>
</evidence>
<evidence type="ECO:0000256" key="3">
    <source>
        <dbReference type="ARBA" id="ARBA00022692"/>
    </source>
</evidence>
<organism evidence="8 9">
    <name type="scientific">Helicobacter jaachi</name>
    <dbReference type="NCBI Taxonomy" id="1677920"/>
    <lineage>
        <taxon>Bacteria</taxon>
        <taxon>Pseudomonadati</taxon>
        <taxon>Campylobacterota</taxon>
        <taxon>Epsilonproteobacteria</taxon>
        <taxon>Campylobacterales</taxon>
        <taxon>Helicobacteraceae</taxon>
        <taxon>Helicobacter</taxon>
    </lineage>
</organism>
<dbReference type="InterPro" id="IPR051311">
    <property type="entry name" value="DedA_domain"/>
</dbReference>
<dbReference type="PANTHER" id="PTHR42709:SF6">
    <property type="entry name" value="UNDECAPRENYL PHOSPHATE TRANSPORTER A"/>
    <property type="match status" value="1"/>
</dbReference>
<comment type="subcellular location">
    <subcellularLocation>
        <location evidence="1">Cell membrane</location>
        <topology evidence="1">Multi-pass membrane protein</topology>
    </subcellularLocation>
</comment>
<reference evidence="8 9" key="1">
    <citation type="journal article" date="2014" name="Genome Announc.">
        <title>Draft genome sequences of eight enterohepatic helicobacter species isolated from both laboratory and wild rodents.</title>
        <authorList>
            <person name="Sheh A."/>
            <person name="Shen Z."/>
            <person name="Fox J.G."/>
        </authorList>
    </citation>
    <scope>NUCLEOTIDE SEQUENCE [LARGE SCALE GENOMIC DNA]</scope>
    <source>
        <strain evidence="8 9">MIT 09-6949</strain>
    </source>
</reference>
<evidence type="ECO:0000313" key="8">
    <source>
        <dbReference type="EMBL" id="TLD96212.1"/>
    </source>
</evidence>
<evidence type="ECO:0000256" key="4">
    <source>
        <dbReference type="ARBA" id="ARBA00022989"/>
    </source>
</evidence>
<dbReference type="OrthoDB" id="9813426at2"/>
<feature type="transmembrane region" description="Helical" evidence="6">
    <location>
        <begin position="57"/>
        <end position="79"/>
    </location>
</feature>
<evidence type="ECO:0000256" key="2">
    <source>
        <dbReference type="ARBA" id="ARBA00022475"/>
    </source>
</evidence>
<keyword evidence="9" id="KW-1185">Reference proteome</keyword>
<feature type="domain" description="VTT" evidence="7">
    <location>
        <begin position="37"/>
        <end position="163"/>
    </location>
</feature>
<dbReference type="GO" id="GO:0005886">
    <property type="term" value="C:plasma membrane"/>
    <property type="evidence" value="ECO:0007669"/>
    <property type="project" value="UniProtKB-SubCell"/>
</dbReference>